<protein>
    <submittedName>
        <fullName evidence="2">Uncharacterized protein</fullName>
    </submittedName>
</protein>
<dbReference type="AlphaFoldDB" id="A0A8J6U4H6"/>
<organism evidence="2 3">
    <name type="scientific">Aestuariibaculum marinum</name>
    <dbReference type="NCBI Taxonomy" id="2683592"/>
    <lineage>
        <taxon>Bacteria</taxon>
        <taxon>Pseudomonadati</taxon>
        <taxon>Bacteroidota</taxon>
        <taxon>Flavobacteriia</taxon>
        <taxon>Flavobacteriales</taxon>
        <taxon>Flavobacteriaceae</taxon>
    </lineage>
</organism>
<evidence type="ECO:0000313" key="3">
    <source>
        <dbReference type="Proteomes" id="UP000621516"/>
    </source>
</evidence>
<accession>A0A8J6U4H6</accession>
<feature type="chain" id="PRO_5035225104" evidence="1">
    <location>
        <begin position="22"/>
        <end position="114"/>
    </location>
</feature>
<dbReference type="RefSeq" id="WP_188223357.1">
    <property type="nucleotide sequence ID" value="NZ_JACVXD010000003.1"/>
</dbReference>
<evidence type="ECO:0000313" key="2">
    <source>
        <dbReference type="EMBL" id="MBD0824052.1"/>
    </source>
</evidence>
<reference evidence="2 3" key="1">
    <citation type="journal article" date="2018" name="J. Microbiol.">
        <title>Aestuariibaculum marinum sp. nov., a marine bacterium isolated from seawater in South Korea.</title>
        <authorList>
            <person name="Choi J."/>
            <person name="Lee D."/>
            <person name="Jang J.H."/>
            <person name="Cha S."/>
            <person name="Seo T."/>
        </authorList>
    </citation>
    <scope>NUCLEOTIDE SEQUENCE [LARGE SCALE GENOMIC DNA]</scope>
    <source>
        <strain evidence="2 3">IP7</strain>
    </source>
</reference>
<feature type="signal peptide" evidence="1">
    <location>
        <begin position="1"/>
        <end position="21"/>
    </location>
</feature>
<gene>
    <name evidence="2" type="ORF">ICJ85_08450</name>
</gene>
<comment type="caution">
    <text evidence="2">The sequence shown here is derived from an EMBL/GenBank/DDBJ whole genome shotgun (WGS) entry which is preliminary data.</text>
</comment>
<keyword evidence="1" id="KW-0732">Signal</keyword>
<proteinExistence type="predicted"/>
<evidence type="ECO:0000256" key="1">
    <source>
        <dbReference type="SAM" id="SignalP"/>
    </source>
</evidence>
<name>A0A8J6U4H6_9FLAO</name>
<keyword evidence="3" id="KW-1185">Reference proteome</keyword>
<dbReference type="Proteomes" id="UP000621516">
    <property type="component" value="Unassembled WGS sequence"/>
</dbReference>
<sequence length="114" mass="12863">MKTIKVLLVLAILLCSNTIFANNSKKNDLPKSETITVEIQKILKSSNLEFTEEVSANVYFTINNKSEIVVLSIDSDSDELEQFLKYKLNYCKIQADGMVPGRKYLIPVKLVSSM</sequence>
<dbReference type="EMBL" id="JACVXD010000003">
    <property type="protein sequence ID" value="MBD0824052.1"/>
    <property type="molecule type" value="Genomic_DNA"/>
</dbReference>